<dbReference type="InterPro" id="IPR003703">
    <property type="entry name" value="Acyl_CoA_thio"/>
</dbReference>
<gene>
    <name evidence="5" type="ORF">ZYGR_0AS05890</name>
</gene>
<evidence type="ECO:0000256" key="1">
    <source>
        <dbReference type="ARBA" id="ARBA00006538"/>
    </source>
</evidence>
<accession>A0A1Q3AHX2</accession>
<dbReference type="InterPro" id="IPR025652">
    <property type="entry name" value="TesB_C"/>
</dbReference>
<feature type="domain" description="Acyl-CoA thioesterase 2 C-terminal" evidence="3">
    <location>
        <begin position="210"/>
        <end position="303"/>
    </location>
</feature>
<dbReference type="InterPro" id="IPR049449">
    <property type="entry name" value="TesB_ACOT8-like_N"/>
</dbReference>
<organism evidence="5 6">
    <name type="scientific">Zygosaccharomyces rouxii</name>
    <dbReference type="NCBI Taxonomy" id="4956"/>
    <lineage>
        <taxon>Eukaryota</taxon>
        <taxon>Fungi</taxon>
        <taxon>Dikarya</taxon>
        <taxon>Ascomycota</taxon>
        <taxon>Saccharomycotina</taxon>
        <taxon>Saccharomycetes</taxon>
        <taxon>Saccharomycetales</taxon>
        <taxon>Saccharomycetaceae</taxon>
        <taxon>Zygosaccharomyces</taxon>
    </lineage>
</organism>
<sequence length="316" mass="36626">MSGTFDIEEILEVRSLGSNRFVSKTLSVPPPGARGTFGGELIAQALLAALHTVPYDFVPCSLHAYFVTAGSPDVYLEYQVEEIRRGKSFIHQEVKCYQGSRLVYWTAILWSLEKPVSEDALHHYKRLPPHELAPLESMEPGAELYQNQIGGTENFSENHLKSFQMGPMEYRFPSDMFMPDGPKKRIGYYVRMRSRITRKCQNERGEPVNPRNDLRYNYVALAYLSDLYFLFTSRTFQGRPLFEKYSRTVSLDHSIHFHGLPTVNDWLYFEIRHPRSAHQRNLVQGEYYNPLTREILASTTQEGATLYFYKDLKSRL</sequence>
<evidence type="ECO:0000256" key="2">
    <source>
        <dbReference type="ARBA" id="ARBA00022801"/>
    </source>
</evidence>
<dbReference type="GO" id="GO:0009062">
    <property type="term" value="P:fatty acid catabolic process"/>
    <property type="evidence" value="ECO:0007669"/>
    <property type="project" value="TreeGrafter"/>
</dbReference>
<keyword evidence="2" id="KW-0378">Hydrolase</keyword>
<dbReference type="AlphaFoldDB" id="A0A1Q3AHX2"/>
<dbReference type="PANTHER" id="PTHR11066:SF34">
    <property type="entry name" value="ACYL-COENZYME A THIOESTERASE 8"/>
    <property type="match status" value="1"/>
</dbReference>
<feature type="domain" description="Acyl-CoA thioesterase-like N-terminal HotDog" evidence="4">
    <location>
        <begin position="32"/>
        <end position="110"/>
    </location>
</feature>
<dbReference type="CDD" id="cd03444">
    <property type="entry name" value="Thioesterase_II_repeat1"/>
    <property type="match status" value="1"/>
</dbReference>
<dbReference type="InterPro" id="IPR029069">
    <property type="entry name" value="HotDog_dom_sf"/>
</dbReference>
<dbReference type="Pfam" id="PF13622">
    <property type="entry name" value="4HBT_3"/>
    <property type="match status" value="1"/>
</dbReference>
<reference evidence="5 6" key="1">
    <citation type="submission" date="2016-08" db="EMBL/GenBank/DDBJ databases">
        <title>Draft genome sequence of allopolyploid Zygosaccharomyces rouxii.</title>
        <authorList>
            <person name="Watanabe J."/>
            <person name="Uehara K."/>
            <person name="Mogi Y."/>
            <person name="Tsukioka Y."/>
        </authorList>
    </citation>
    <scope>NUCLEOTIDE SEQUENCE [LARGE SCALE GENOMIC DNA]</scope>
    <source>
        <strain evidence="5 6">NBRC 110957</strain>
    </source>
</reference>
<dbReference type="GO" id="GO:0047617">
    <property type="term" value="F:fatty acyl-CoA hydrolase activity"/>
    <property type="evidence" value="ECO:0007669"/>
    <property type="project" value="InterPro"/>
</dbReference>
<dbReference type="SUPFAM" id="SSF54637">
    <property type="entry name" value="Thioesterase/thiol ester dehydrase-isomerase"/>
    <property type="match status" value="2"/>
</dbReference>
<dbReference type="Gene3D" id="2.40.160.210">
    <property type="entry name" value="Acyl-CoA thioesterase, double hotdog domain"/>
    <property type="match status" value="1"/>
</dbReference>
<dbReference type="PANTHER" id="PTHR11066">
    <property type="entry name" value="ACYL-COA THIOESTERASE"/>
    <property type="match status" value="1"/>
</dbReference>
<dbReference type="Pfam" id="PF02551">
    <property type="entry name" value="Acyl_CoA_thio"/>
    <property type="match status" value="1"/>
</dbReference>
<protein>
    <recommendedName>
        <fullName evidence="7">Acyl-CoA thioesterase II</fullName>
    </recommendedName>
</protein>
<comment type="caution">
    <text evidence="5">The sequence shown here is derived from an EMBL/GenBank/DDBJ whole genome shotgun (WGS) entry which is preliminary data.</text>
</comment>
<dbReference type="GO" id="GO:0005782">
    <property type="term" value="C:peroxisomal matrix"/>
    <property type="evidence" value="ECO:0007669"/>
    <property type="project" value="TreeGrafter"/>
</dbReference>
<dbReference type="EMBL" id="BDGX01000045">
    <property type="protein sequence ID" value="GAV55265.1"/>
    <property type="molecule type" value="Genomic_DNA"/>
</dbReference>
<name>A0A1Q3AHX2_ZYGRO</name>
<evidence type="ECO:0000313" key="6">
    <source>
        <dbReference type="Proteomes" id="UP000187013"/>
    </source>
</evidence>
<dbReference type="Proteomes" id="UP000187013">
    <property type="component" value="Unassembled WGS sequence"/>
</dbReference>
<proteinExistence type="inferred from homology"/>
<evidence type="ECO:0000259" key="3">
    <source>
        <dbReference type="Pfam" id="PF02551"/>
    </source>
</evidence>
<dbReference type="GO" id="GO:0006637">
    <property type="term" value="P:acyl-CoA metabolic process"/>
    <property type="evidence" value="ECO:0007669"/>
    <property type="project" value="InterPro"/>
</dbReference>
<dbReference type="OrthoDB" id="68328at2759"/>
<dbReference type="CDD" id="cd03445">
    <property type="entry name" value="Thioesterase_II_repeat2"/>
    <property type="match status" value="1"/>
</dbReference>
<dbReference type="InterPro" id="IPR042171">
    <property type="entry name" value="Acyl-CoA_hotdog"/>
</dbReference>
<comment type="similarity">
    <text evidence="1">Belongs to the C/M/P thioester hydrolase family.</text>
</comment>
<evidence type="ECO:0000259" key="4">
    <source>
        <dbReference type="Pfam" id="PF13622"/>
    </source>
</evidence>
<evidence type="ECO:0000313" key="5">
    <source>
        <dbReference type="EMBL" id="GAV55265.1"/>
    </source>
</evidence>
<evidence type="ECO:0008006" key="7">
    <source>
        <dbReference type="Google" id="ProtNLM"/>
    </source>
</evidence>